<dbReference type="InterPro" id="IPR017975">
    <property type="entry name" value="Tubulin_CS"/>
</dbReference>
<dbReference type="Proteomes" id="UP000028990">
    <property type="component" value="Unassembled WGS sequence"/>
</dbReference>
<dbReference type="FunFam" id="1.10.287.600:FF:000004">
    <property type="entry name" value="Tubulin gamma chain"/>
    <property type="match status" value="1"/>
</dbReference>
<gene>
    <name evidence="11" type="ORF">H920_10081</name>
</gene>
<dbReference type="InterPro" id="IPR036525">
    <property type="entry name" value="Tubulin/FtsZ_GTPase_sf"/>
</dbReference>
<dbReference type="OMA" id="LVESADX"/>
<evidence type="ECO:0000256" key="7">
    <source>
        <dbReference type="ARBA" id="ARBA00023212"/>
    </source>
</evidence>
<keyword evidence="5 9" id="KW-0547">Nucleotide-binding</keyword>
<feature type="domain" description="Tubulin/FtsZ GTPase" evidence="10">
    <location>
        <begin position="20"/>
        <end position="227"/>
    </location>
</feature>
<evidence type="ECO:0000256" key="2">
    <source>
        <dbReference type="ARBA" id="ARBA00009636"/>
    </source>
</evidence>
<dbReference type="PRINTS" id="PR01161">
    <property type="entry name" value="TUBULIN"/>
</dbReference>
<evidence type="ECO:0000256" key="9">
    <source>
        <dbReference type="RuleBase" id="RU000352"/>
    </source>
</evidence>
<dbReference type="GO" id="GO:0005874">
    <property type="term" value="C:microtubule"/>
    <property type="evidence" value="ECO:0007669"/>
    <property type="project" value="UniProtKB-KW"/>
</dbReference>
<keyword evidence="12" id="KW-1185">Reference proteome</keyword>
<reference evidence="11 12" key="1">
    <citation type="submission" date="2013-11" db="EMBL/GenBank/DDBJ databases">
        <title>The Damaraland mole rat (Fukomys damarensis) genome and evolution of African mole rats.</title>
        <authorList>
            <person name="Gladyshev V.N."/>
            <person name="Fang X."/>
        </authorList>
    </citation>
    <scope>NUCLEOTIDE SEQUENCE [LARGE SCALE GENOMIC DNA]</scope>
    <source>
        <tissue evidence="11">Liver</tissue>
    </source>
</reference>
<comment type="similarity">
    <text evidence="2 9">Belongs to the tubulin family.</text>
</comment>
<dbReference type="EMBL" id="KN122754">
    <property type="protein sequence ID" value="KFO28541.1"/>
    <property type="molecule type" value="Genomic_DNA"/>
</dbReference>
<evidence type="ECO:0000313" key="12">
    <source>
        <dbReference type="Proteomes" id="UP000028990"/>
    </source>
</evidence>
<dbReference type="GO" id="GO:0007020">
    <property type="term" value="P:microtubule nucleation"/>
    <property type="evidence" value="ECO:0007669"/>
    <property type="project" value="InterPro"/>
</dbReference>
<evidence type="ECO:0000256" key="4">
    <source>
        <dbReference type="ARBA" id="ARBA00022701"/>
    </source>
</evidence>
<dbReference type="PANTHER" id="PTHR11588">
    <property type="entry name" value="TUBULIN"/>
    <property type="match status" value="1"/>
</dbReference>
<dbReference type="InterPro" id="IPR002454">
    <property type="entry name" value="Gamma_tubulin"/>
</dbReference>
<dbReference type="GO" id="GO:0031122">
    <property type="term" value="P:cytoplasmic microtubule organization"/>
    <property type="evidence" value="ECO:0007669"/>
    <property type="project" value="InterPro"/>
</dbReference>
<evidence type="ECO:0000313" key="11">
    <source>
        <dbReference type="EMBL" id="KFO28541.1"/>
    </source>
</evidence>
<dbReference type="Pfam" id="PF00091">
    <property type="entry name" value="Tubulin"/>
    <property type="match status" value="1"/>
</dbReference>
<dbReference type="SMART" id="SM00864">
    <property type="entry name" value="Tubulin"/>
    <property type="match status" value="1"/>
</dbReference>
<evidence type="ECO:0000256" key="3">
    <source>
        <dbReference type="ARBA" id="ARBA00022490"/>
    </source>
</evidence>
<evidence type="ECO:0000256" key="1">
    <source>
        <dbReference type="ARBA" id="ARBA00004300"/>
    </source>
</evidence>
<protein>
    <recommendedName>
        <fullName evidence="9">Tubulin gamma chain</fullName>
    </recommendedName>
</protein>
<proteinExistence type="inferred from homology"/>
<dbReference type="GO" id="GO:0005525">
    <property type="term" value="F:GTP binding"/>
    <property type="evidence" value="ECO:0007669"/>
    <property type="project" value="UniProtKB-UniRule"/>
</dbReference>
<dbReference type="InterPro" id="IPR003008">
    <property type="entry name" value="Tubulin_FtsZ_GTPase"/>
</dbReference>
<dbReference type="GO" id="GO:0000930">
    <property type="term" value="C:gamma-tubulin complex"/>
    <property type="evidence" value="ECO:0007669"/>
    <property type="project" value="InterPro"/>
</dbReference>
<dbReference type="PRINTS" id="PR01164">
    <property type="entry name" value="GAMMATUBULIN"/>
</dbReference>
<dbReference type="STRING" id="885580.ENSFDAP00000009727"/>
<keyword evidence="7" id="KW-0206">Cytoskeleton</keyword>
<dbReference type="SUPFAM" id="SSF55307">
    <property type="entry name" value="Tubulin C-terminal domain-like"/>
    <property type="match status" value="1"/>
</dbReference>
<dbReference type="SUPFAM" id="SSF52490">
    <property type="entry name" value="Tubulin nucleotide-binding domain-like"/>
    <property type="match status" value="1"/>
</dbReference>
<keyword evidence="6 9" id="KW-0342">GTP-binding</keyword>
<accession>A0A091E0D4</accession>
<dbReference type="GO" id="GO:0005813">
    <property type="term" value="C:centrosome"/>
    <property type="evidence" value="ECO:0007669"/>
    <property type="project" value="UniProtKB-SubCell"/>
</dbReference>
<organism evidence="11 12">
    <name type="scientific">Fukomys damarensis</name>
    <name type="common">Damaraland mole rat</name>
    <name type="synonym">Cryptomys damarensis</name>
    <dbReference type="NCBI Taxonomy" id="885580"/>
    <lineage>
        <taxon>Eukaryota</taxon>
        <taxon>Metazoa</taxon>
        <taxon>Chordata</taxon>
        <taxon>Craniata</taxon>
        <taxon>Vertebrata</taxon>
        <taxon>Euteleostomi</taxon>
        <taxon>Mammalia</taxon>
        <taxon>Eutheria</taxon>
        <taxon>Euarchontoglires</taxon>
        <taxon>Glires</taxon>
        <taxon>Rodentia</taxon>
        <taxon>Hystricomorpha</taxon>
        <taxon>Bathyergidae</taxon>
        <taxon>Fukomys</taxon>
    </lineage>
</organism>
<dbReference type="AlphaFoldDB" id="A0A091E0D4"/>
<evidence type="ECO:0000256" key="8">
    <source>
        <dbReference type="ARBA" id="ARBA00093405"/>
    </source>
</evidence>
<dbReference type="Gene3D" id="3.40.50.1440">
    <property type="entry name" value="Tubulin/FtsZ, GTPase domain"/>
    <property type="match status" value="1"/>
</dbReference>
<comment type="subcellular location">
    <subcellularLocation>
        <location evidence="1">Cytoplasm</location>
        <location evidence="1">Cytoskeleton</location>
        <location evidence="1">Microtubule organizing center</location>
        <location evidence="1">Centrosome</location>
    </subcellularLocation>
</comment>
<evidence type="ECO:0000256" key="5">
    <source>
        <dbReference type="ARBA" id="ARBA00022741"/>
    </source>
</evidence>
<dbReference type="InterPro" id="IPR000217">
    <property type="entry name" value="Tubulin"/>
</dbReference>
<evidence type="ECO:0000256" key="6">
    <source>
        <dbReference type="ARBA" id="ARBA00023134"/>
    </source>
</evidence>
<dbReference type="PROSITE" id="PS00227">
    <property type="entry name" value="TUBULIN"/>
    <property type="match status" value="1"/>
</dbReference>
<dbReference type="InterPro" id="IPR008280">
    <property type="entry name" value="Tub_FtsZ_C"/>
</dbReference>
<keyword evidence="4 9" id="KW-0493">Microtubule</keyword>
<evidence type="ECO:0000259" key="10">
    <source>
        <dbReference type="SMART" id="SM00864"/>
    </source>
</evidence>
<comment type="function">
    <text evidence="8 9">Tubulin is the major constituent of microtubules, protein filaments consisting of alpha- and beta-tubulin heterodimers. Gamma-tubulin is a key component of the gamma-tubulin ring complex (gTuRC) which mediates microtubule nucleation. The gTuRC regulates the minus-end nucleation of alpha-beta tubulin heterodimers that grow into microtubule protafilaments, a critical step in centrosome duplication and spindle formation.</text>
</comment>
<name>A0A091E0D4_FUKDA</name>
<sequence length="239" mass="27184">MLPEEDSLLPTVTDGWAWSLCPVCHGADDEHYIPRAVLLDLEPRVIHSILNSAYAKLYNPENIYLSEHGGGAGNNWARGFSQGEKIHEDIFDIIDREADGSDSLEGFVLCHSIAGGTGSGLGSYLLERLNDRYPKKLVQTYSVFPSQDEMSDVVVQPYNSLLTLKRLTQNADCVLFESSCQQYDKLWKRGAFLEQFRKEDIFKDNLDEMERSREVVQQLIDEYHAATWPDYISWGTQVQ</sequence>
<keyword evidence="3" id="KW-0963">Cytoplasm</keyword>